<accession>T2SU85</accession>
<organism evidence="2 3">
    <name type="scientific">Helicobacter pylori PZ5080</name>
    <dbReference type="NCBI Taxonomy" id="1337394"/>
    <lineage>
        <taxon>Bacteria</taxon>
        <taxon>Pseudomonadati</taxon>
        <taxon>Campylobacterota</taxon>
        <taxon>Epsilonproteobacteria</taxon>
        <taxon>Campylobacterales</taxon>
        <taxon>Helicobacteraceae</taxon>
        <taxon>Helicobacter</taxon>
    </lineage>
</organism>
<keyword evidence="1" id="KW-0812">Transmembrane</keyword>
<evidence type="ECO:0000256" key="1">
    <source>
        <dbReference type="SAM" id="Phobius"/>
    </source>
</evidence>
<reference evidence="2 3" key="1">
    <citation type="journal article" date="2013" name="Genome Announc.">
        <title>Draft Genome Sequences of Helicobacter pylori Strains Isolated from Regions of Low and High Gastric Cancer Risk in Colombia.</title>
        <authorList>
            <person name="Sheh A."/>
            <person name="Piazuelo M.B."/>
            <person name="Wilson K.T."/>
            <person name="Correa P."/>
            <person name="Fox J.G."/>
        </authorList>
    </citation>
    <scope>NUCLEOTIDE SEQUENCE [LARGE SCALE GENOMIC DNA]</scope>
    <source>
        <strain evidence="2 3">PZ5080</strain>
    </source>
</reference>
<comment type="caution">
    <text evidence="2">The sequence shown here is derived from an EMBL/GenBank/DDBJ whole genome shotgun (WGS) entry which is preliminary data.</text>
</comment>
<dbReference type="AlphaFoldDB" id="T2SU85"/>
<gene>
    <name evidence="2" type="ORF">L934_05600</name>
</gene>
<evidence type="ECO:0000313" key="3">
    <source>
        <dbReference type="Proteomes" id="UP000015663"/>
    </source>
</evidence>
<dbReference type="Proteomes" id="UP000015663">
    <property type="component" value="Unassembled WGS sequence"/>
</dbReference>
<feature type="transmembrane region" description="Helical" evidence="1">
    <location>
        <begin position="12"/>
        <end position="33"/>
    </location>
</feature>
<protein>
    <submittedName>
        <fullName evidence="2">Uncharacterized protein</fullName>
    </submittedName>
</protein>
<proteinExistence type="predicted"/>
<keyword evidence="1" id="KW-0472">Membrane</keyword>
<evidence type="ECO:0000313" key="2">
    <source>
        <dbReference type="EMBL" id="EQD95059.1"/>
    </source>
</evidence>
<dbReference type="EMBL" id="ASYV01000049">
    <property type="protein sequence ID" value="EQD95059.1"/>
    <property type="molecule type" value="Genomic_DNA"/>
</dbReference>
<sequence>MLLKSLVYRLSDFLFIKKLGAFFCFYFLSIYYFSL</sequence>
<keyword evidence="1" id="KW-1133">Transmembrane helix</keyword>
<name>T2SU85_HELPX</name>